<dbReference type="Proteomes" id="UP000030766">
    <property type="component" value="Unassembled WGS sequence"/>
</dbReference>
<accession>W9KT94</accession>
<name>W9KT94_FUSOX</name>
<dbReference type="AlphaFoldDB" id="W9KT94"/>
<organism evidence="1">
    <name type="scientific">Fusarium oxysporum Fo47</name>
    <dbReference type="NCBI Taxonomy" id="660027"/>
    <lineage>
        <taxon>Eukaryota</taxon>
        <taxon>Fungi</taxon>
        <taxon>Dikarya</taxon>
        <taxon>Ascomycota</taxon>
        <taxon>Pezizomycotina</taxon>
        <taxon>Sordariomycetes</taxon>
        <taxon>Hypocreomycetidae</taxon>
        <taxon>Hypocreales</taxon>
        <taxon>Nectriaceae</taxon>
        <taxon>Fusarium</taxon>
        <taxon>Fusarium oxysporum species complex</taxon>
    </lineage>
</organism>
<dbReference type="HOGENOM" id="CLU_3335608_0_0_1"/>
<dbReference type="EMBL" id="JH717898">
    <property type="protein sequence ID" value="EWZ45984.1"/>
    <property type="molecule type" value="Genomic_DNA"/>
</dbReference>
<sequence length="38" mass="4191">MQWGNSQTTAGVAAYTHNAALSPTNGRFLRVLLPQFDR</sequence>
<gene>
    <name evidence="1" type="ORF">FOZG_06188</name>
</gene>
<evidence type="ECO:0000313" key="1">
    <source>
        <dbReference type="EMBL" id="EWZ45984.1"/>
    </source>
</evidence>
<reference evidence="1" key="1">
    <citation type="submission" date="2011-06" db="EMBL/GenBank/DDBJ databases">
        <title>The Genome Sequence of Fusarium oxysporum Fo47.</title>
        <authorList>
            <consortium name="The Broad Institute Genome Sequencing Platform"/>
            <person name="Ma L.-J."/>
            <person name="Gale L.R."/>
            <person name="Schwartz D.C."/>
            <person name="Zhou S."/>
            <person name="Corby-Kistler H."/>
            <person name="Young S.K."/>
            <person name="Zeng Q."/>
            <person name="Gargeya S."/>
            <person name="Fitzgerald M."/>
            <person name="Haas B."/>
            <person name="Abouelleil A."/>
            <person name="Alvarado L."/>
            <person name="Arachchi H.M."/>
            <person name="Berlin A."/>
            <person name="Brown A."/>
            <person name="Chapman S.B."/>
            <person name="Chen Z."/>
            <person name="Dunbar C."/>
            <person name="Freedman E."/>
            <person name="Gearin G."/>
            <person name="Gellesch M."/>
            <person name="Goldberg J."/>
            <person name="Griggs A."/>
            <person name="Gujja S."/>
            <person name="Heiman D."/>
            <person name="Howarth C."/>
            <person name="Larson L."/>
            <person name="Lui A."/>
            <person name="MacDonald P.J.P."/>
            <person name="Mehta T."/>
            <person name="Montmayeur A."/>
            <person name="Murphy C."/>
            <person name="Neiman D."/>
            <person name="Pearson M."/>
            <person name="Priest M."/>
            <person name="Roberts A."/>
            <person name="Saif S."/>
            <person name="Shea T."/>
            <person name="Shenoy N."/>
            <person name="Sisk P."/>
            <person name="Stolte C."/>
            <person name="Sykes S."/>
            <person name="Wortman J."/>
            <person name="Nusbaum C."/>
            <person name="Birren B."/>
        </authorList>
    </citation>
    <scope>NUCLEOTIDE SEQUENCE [LARGE SCALE GENOMIC DNA]</scope>
    <source>
        <strain evidence="1">Fo47</strain>
    </source>
</reference>
<protein>
    <submittedName>
        <fullName evidence="1">Uncharacterized protein</fullName>
    </submittedName>
</protein>
<reference evidence="1" key="2">
    <citation type="submission" date="2012-06" db="EMBL/GenBank/DDBJ databases">
        <title>Annotation of the Genome Sequence of Fusarium oxysporum Fo47.</title>
        <authorList>
            <consortium name="The Broad Institute Genomics Platform"/>
            <person name="Ma L.-J."/>
            <person name="Corby-Kistler H."/>
            <person name="Broz K."/>
            <person name="Gale L.R."/>
            <person name="Jonkers W."/>
            <person name="O'Donnell K."/>
            <person name="Ploetz R."/>
            <person name="Steinberg C."/>
            <person name="Schwartz D.C."/>
            <person name="VanEtten H."/>
            <person name="Zhou S."/>
            <person name="Young S.K."/>
            <person name="Zeng Q."/>
            <person name="Gargeya S."/>
            <person name="Fitzgerald M."/>
            <person name="Abouelleil A."/>
            <person name="Alvarado L."/>
            <person name="Chapman S.B."/>
            <person name="Gainer-Dewar J."/>
            <person name="Goldberg J."/>
            <person name="Griggs A."/>
            <person name="Gujja S."/>
            <person name="Hansen M."/>
            <person name="Howarth C."/>
            <person name="Imamovic A."/>
            <person name="Ireland A."/>
            <person name="Larimer J."/>
            <person name="McCowan C."/>
            <person name="Murphy C."/>
            <person name="Pearson M."/>
            <person name="Poon T.W."/>
            <person name="Priest M."/>
            <person name="Roberts A."/>
            <person name="Saif S."/>
            <person name="Shea T."/>
            <person name="Sykes S."/>
            <person name="Wortman J."/>
            <person name="Nusbaum C."/>
            <person name="Birren B."/>
        </authorList>
    </citation>
    <scope>NUCLEOTIDE SEQUENCE</scope>
    <source>
        <strain evidence="1">Fo47</strain>
    </source>
</reference>
<dbReference type="VEuPathDB" id="FungiDB:FOZG_06188"/>
<proteinExistence type="predicted"/>